<sequence length="88" mass="9951">MAVRKTEPVRGVLEVGGQKSARIHHERFFPSADLAPFVEHLWTVRWDLTGGPPQLVSTLPHPVVHFVVDSEREAYIAGPARARFQREL</sequence>
<evidence type="ECO:0000313" key="3">
    <source>
        <dbReference type="Proteomes" id="UP000697710"/>
    </source>
</evidence>
<gene>
    <name evidence="2" type="ORF">KC729_11490</name>
</gene>
<accession>A0A956LZ78</accession>
<organism evidence="2 3">
    <name type="scientific">Eiseniibacteriota bacterium</name>
    <dbReference type="NCBI Taxonomy" id="2212470"/>
    <lineage>
        <taxon>Bacteria</taxon>
        <taxon>Candidatus Eiseniibacteriota</taxon>
    </lineage>
</organism>
<dbReference type="Proteomes" id="UP000697710">
    <property type="component" value="Unassembled WGS sequence"/>
</dbReference>
<feature type="non-terminal residue" evidence="2">
    <location>
        <position position="88"/>
    </location>
</feature>
<feature type="domain" description="DUF6597" evidence="1">
    <location>
        <begin position="27"/>
        <end position="87"/>
    </location>
</feature>
<protein>
    <submittedName>
        <fullName evidence="2">AraC family transcriptional regulator</fullName>
    </submittedName>
</protein>
<name>A0A956LZ78_UNCEI</name>
<reference evidence="2" key="2">
    <citation type="journal article" date="2021" name="Microbiome">
        <title>Successional dynamics and alternative stable states in a saline activated sludge microbial community over 9 years.</title>
        <authorList>
            <person name="Wang Y."/>
            <person name="Ye J."/>
            <person name="Ju F."/>
            <person name="Liu L."/>
            <person name="Boyd J.A."/>
            <person name="Deng Y."/>
            <person name="Parks D.H."/>
            <person name="Jiang X."/>
            <person name="Yin X."/>
            <person name="Woodcroft B.J."/>
            <person name="Tyson G.W."/>
            <person name="Hugenholtz P."/>
            <person name="Polz M.F."/>
            <person name="Zhang T."/>
        </authorList>
    </citation>
    <scope>NUCLEOTIDE SEQUENCE</scope>
    <source>
        <strain evidence="2">HKST-UBA01</strain>
    </source>
</reference>
<evidence type="ECO:0000313" key="2">
    <source>
        <dbReference type="EMBL" id="MCA9728299.1"/>
    </source>
</evidence>
<reference evidence="2" key="1">
    <citation type="submission" date="2020-04" db="EMBL/GenBank/DDBJ databases">
        <authorList>
            <person name="Zhang T."/>
        </authorList>
    </citation>
    <scope>NUCLEOTIDE SEQUENCE</scope>
    <source>
        <strain evidence="2">HKST-UBA01</strain>
    </source>
</reference>
<dbReference type="InterPro" id="IPR046532">
    <property type="entry name" value="DUF6597"/>
</dbReference>
<dbReference type="Pfam" id="PF20240">
    <property type="entry name" value="DUF6597"/>
    <property type="match status" value="1"/>
</dbReference>
<proteinExistence type="predicted"/>
<evidence type="ECO:0000259" key="1">
    <source>
        <dbReference type="Pfam" id="PF20240"/>
    </source>
</evidence>
<dbReference type="AlphaFoldDB" id="A0A956LZ78"/>
<dbReference type="EMBL" id="JAGQHR010000345">
    <property type="protein sequence ID" value="MCA9728299.1"/>
    <property type="molecule type" value="Genomic_DNA"/>
</dbReference>
<comment type="caution">
    <text evidence="2">The sequence shown here is derived from an EMBL/GenBank/DDBJ whole genome shotgun (WGS) entry which is preliminary data.</text>
</comment>